<dbReference type="EMBL" id="KN408261">
    <property type="protein sequence ID" value="KHG17438.1"/>
    <property type="molecule type" value="Genomic_DNA"/>
</dbReference>
<proteinExistence type="predicted"/>
<keyword evidence="2" id="KW-1185">Reference proteome</keyword>
<protein>
    <submittedName>
        <fullName evidence="1">Uncharacterized protein</fullName>
    </submittedName>
</protein>
<organism evidence="1 2">
    <name type="scientific">Gossypium arboreum</name>
    <name type="common">Tree cotton</name>
    <name type="synonym">Gossypium nanking</name>
    <dbReference type="NCBI Taxonomy" id="29729"/>
    <lineage>
        <taxon>Eukaryota</taxon>
        <taxon>Viridiplantae</taxon>
        <taxon>Streptophyta</taxon>
        <taxon>Embryophyta</taxon>
        <taxon>Tracheophyta</taxon>
        <taxon>Spermatophyta</taxon>
        <taxon>Magnoliopsida</taxon>
        <taxon>eudicotyledons</taxon>
        <taxon>Gunneridae</taxon>
        <taxon>Pentapetalae</taxon>
        <taxon>rosids</taxon>
        <taxon>malvids</taxon>
        <taxon>Malvales</taxon>
        <taxon>Malvaceae</taxon>
        <taxon>Malvoideae</taxon>
        <taxon>Gossypium</taxon>
    </lineage>
</organism>
<gene>
    <name evidence="1" type="ORF">F383_23399</name>
</gene>
<accession>A0A0B0NSE0</accession>
<dbReference type="Proteomes" id="UP000032142">
    <property type="component" value="Unassembled WGS sequence"/>
</dbReference>
<sequence>MDEYVLFTFVVSR</sequence>
<evidence type="ECO:0000313" key="2">
    <source>
        <dbReference type="Proteomes" id="UP000032142"/>
    </source>
</evidence>
<name>A0A0B0NSE0_GOSAR</name>
<evidence type="ECO:0000313" key="1">
    <source>
        <dbReference type="EMBL" id="KHG17438.1"/>
    </source>
</evidence>
<reference evidence="2" key="1">
    <citation type="submission" date="2014-09" db="EMBL/GenBank/DDBJ databases">
        <authorList>
            <person name="Mudge J."/>
            <person name="Ramaraj T."/>
            <person name="Lindquist I.E."/>
            <person name="Bharti A.K."/>
            <person name="Sundararajan A."/>
            <person name="Cameron C.T."/>
            <person name="Woodward J.E."/>
            <person name="May G.D."/>
            <person name="Brubaker C."/>
            <person name="Broadhvest J."/>
            <person name="Wilkins T.A."/>
        </authorList>
    </citation>
    <scope>NUCLEOTIDE SEQUENCE</scope>
    <source>
        <strain evidence="2">cv. AKA8401</strain>
    </source>
</reference>